<proteinExistence type="predicted"/>
<reference evidence="1 2" key="1">
    <citation type="submission" date="2018-12" db="EMBL/GenBank/DDBJ databases">
        <authorList>
            <person name="Li F."/>
        </authorList>
    </citation>
    <scope>NUCLEOTIDE SEQUENCE [LARGE SCALE GENOMIC DNA]</scope>
    <source>
        <strain evidence="1 2">8H24J-4-2</strain>
    </source>
</reference>
<dbReference type="SUPFAM" id="SSF50494">
    <property type="entry name" value="Trypsin-like serine proteases"/>
    <property type="match status" value="1"/>
</dbReference>
<dbReference type="RefSeq" id="WP_166426681.1">
    <property type="nucleotide sequence ID" value="NZ_RZNC01000001.1"/>
</dbReference>
<comment type="caution">
    <text evidence="1">The sequence shown here is derived from an EMBL/GenBank/DDBJ whole genome shotgun (WGS) entry which is preliminary data.</text>
</comment>
<evidence type="ECO:0008006" key="3">
    <source>
        <dbReference type="Google" id="ProtNLM"/>
    </source>
</evidence>
<name>A0A444QEP7_9MICO</name>
<accession>A0A444QEP7</accession>
<dbReference type="InterPro" id="IPR043504">
    <property type="entry name" value="Peptidase_S1_PA_chymotrypsin"/>
</dbReference>
<keyword evidence="2" id="KW-1185">Reference proteome</keyword>
<gene>
    <name evidence="1" type="ORF">ELQ92_02220</name>
</gene>
<organism evidence="1 2">
    <name type="scientific">Labedella populi</name>
    <dbReference type="NCBI Taxonomy" id="2498850"/>
    <lineage>
        <taxon>Bacteria</taxon>
        <taxon>Bacillati</taxon>
        <taxon>Actinomycetota</taxon>
        <taxon>Actinomycetes</taxon>
        <taxon>Micrococcales</taxon>
        <taxon>Microbacteriaceae</taxon>
        <taxon>Labedella</taxon>
    </lineage>
</organism>
<sequence length="352" mass="36468">MNTFEWDSATSTLLVYSTEDPTALQAKLDEYLPAQRVSIVPAIHSKEEVDAAIGTLTSDGGKLESGVQIADILPAKDGSSLTVRIAAPTSRIDMSGLSDRLKQTTGLDVSVETAPEMQATAFRNVATFSTLISGAYMKDLETGYGCSTGYRIQNITTNQAAMLSADHCGRQNPGNEWNYSTVVGNGSSLGTMTSSVSQYDLGRWTGGSVGALYPAVFTGTNTSTTPITLVRGGSIPVVGHSLCFSGAYSGNVCNNNVTSTNNTTCFQEPAVCYWGTAYTTQTSGTPAAGQGDSGGPAYRLVDGLLHASGIISGIHGPVSPTCTGDAGGRLCSSQVIVQPVTPGTGWGLAYVP</sequence>
<protein>
    <recommendedName>
        <fullName evidence="3">Trypsin-like serine protease</fullName>
    </recommendedName>
</protein>
<dbReference type="AlphaFoldDB" id="A0A444QEP7"/>
<dbReference type="InterPro" id="IPR009003">
    <property type="entry name" value="Peptidase_S1_PA"/>
</dbReference>
<dbReference type="Proteomes" id="UP000288603">
    <property type="component" value="Unassembled WGS sequence"/>
</dbReference>
<evidence type="ECO:0000313" key="2">
    <source>
        <dbReference type="Proteomes" id="UP000288603"/>
    </source>
</evidence>
<dbReference type="EMBL" id="RZNC01000001">
    <property type="protein sequence ID" value="RWZ68087.1"/>
    <property type="molecule type" value="Genomic_DNA"/>
</dbReference>
<evidence type="ECO:0000313" key="1">
    <source>
        <dbReference type="EMBL" id="RWZ68087.1"/>
    </source>
</evidence>
<dbReference type="Gene3D" id="2.40.10.10">
    <property type="entry name" value="Trypsin-like serine proteases"/>
    <property type="match status" value="1"/>
</dbReference>